<keyword evidence="4" id="KW-0717">Septation</keyword>
<dbReference type="InterPro" id="IPR000158">
    <property type="entry name" value="Cell_div_FtsZ"/>
</dbReference>
<dbReference type="Proteomes" id="UP000178570">
    <property type="component" value="Unassembled WGS sequence"/>
</dbReference>
<protein>
    <recommendedName>
        <fullName evidence="4 5">Cell division protein FtsZ</fullName>
    </recommendedName>
</protein>
<dbReference type="PANTHER" id="PTHR30314:SF3">
    <property type="entry name" value="MITOCHONDRIAL DIVISION PROTEIN FSZA"/>
    <property type="match status" value="1"/>
</dbReference>
<dbReference type="Pfam" id="PF12327">
    <property type="entry name" value="FtsZ_C"/>
    <property type="match status" value="1"/>
</dbReference>
<dbReference type="InterPro" id="IPR036525">
    <property type="entry name" value="Tubulin/FtsZ_GTPase_sf"/>
</dbReference>
<dbReference type="Gene3D" id="3.30.1330.20">
    <property type="entry name" value="Tubulin/FtsZ, C-terminal domain"/>
    <property type="match status" value="1"/>
</dbReference>
<evidence type="ECO:0000256" key="4">
    <source>
        <dbReference type="HAMAP-Rule" id="MF_00909"/>
    </source>
</evidence>
<dbReference type="InterPro" id="IPR018316">
    <property type="entry name" value="Tubulin/FtsZ_2-layer-sand-dom"/>
</dbReference>
<dbReference type="GO" id="GO:0005874">
    <property type="term" value="C:microtubule"/>
    <property type="evidence" value="ECO:0007669"/>
    <property type="project" value="InterPro"/>
</dbReference>
<keyword evidence="3 4" id="KW-0342">GTP-binding</keyword>
<evidence type="ECO:0000256" key="1">
    <source>
        <dbReference type="ARBA" id="ARBA00009690"/>
    </source>
</evidence>
<dbReference type="PANTHER" id="PTHR30314">
    <property type="entry name" value="CELL DIVISION PROTEIN FTSZ-RELATED"/>
    <property type="match status" value="1"/>
</dbReference>
<accession>A0A1G1XL29</accession>
<dbReference type="EMBL" id="MHHY01000004">
    <property type="protein sequence ID" value="OGY40855.1"/>
    <property type="molecule type" value="Genomic_DNA"/>
</dbReference>
<dbReference type="GO" id="GO:0003924">
    <property type="term" value="F:GTPase activity"/>
    <property type="evidence" value="ECO:0007669"/>
    <property type="project" value="UniProtKB-UniRule"/>
</dbReference>
<evidence type="ECO:0000259" key="7">
    <source>
        <dbReference type="SMART" id="SM00864"/>
    </source>
</evidence>
<evidence type="ECO:0000259" key="8">
    <source>
        <dbReference type="SMART" id="SM00865"/>
    </source>
</evidence>
<dbReference type="SUPFAM" id="SSF55307">
    <property type="entry name" value="Tubulin C-terminal domain-like"/>
    <property type="match status" value="1"/>
</dbReference>
<comment type="subcellular location">
    <subcellularLocation>
        <location evidence="4">Cytoplasm</location>
    </subcellularLocation>
    <text evidence="4">Assembles at midcell at the inner surface of the cytoplasmic membrane.</text>
</comment>
<dbReference type="InterPro" id="IPR003008">
    <property type="entry name" value="Tubulin_FtsZ_GTPase"/>
</dbReference>
<evidence type="ECO:0000256" key="3">
    <source>
        <dbReference type="ARBA" id="ARBA00023134"/>
    </source>
</evidence>
<feature type="binding site" evidence="4">
    <location>
        <begin position="135"/>
        <end position="137"/>
    </location>
    <ligand>
        <name>GTP</name>
        <dbReference type="ChEBI" id="CHEBI:37565"/>
    </ligand>
</feature>
<feature type="binding site" evidence="4">
    <location>
        <position position="214"/>
    </location>
    <ligand>
        <name>GTP</name>
        <dbReference type="ChEBI" id="CHEBI:37565"/>
    </ligand>
</feature>
<dbReference type="SUPFAM" id="SSF52490">
    <property type="entry name" value="Tubulin nucleotide-binding domain-like"/>
    <property type="match status" value="1"/>
</dbReference>
<dbReference type="InterPro" id="IPR024757">
    <property type="entry name" value="FtsZ_C"/>
</dbReference>
<dbReference type="InterPro" id="IPR037103">
    <property type="entry name" value="Tubulin/FtsZ-like_C"/>
</dbReference>
<proteinExistence type="inferred from homology"/>
<dbReference type="GO" id="GO:0005525">
    <property type="term" value="F:GTP binding"/>
    <property type="evidence" value="ECO:0007669"/>
    <property type="project" value="UniProtKB-UniRule"/>
</dbReference>
<feature type="compositionally biased region" description="Basic and acidic residues" evidence="6">
    <location>
        <begin position="380"/>
        <end position="398"/>
    </location>
</feature>
<organism evidence="9 10">
    <name type="scientific">Candidatus Brennerbacteria bacterium RIFOXYD1_FULL_41_16</name>
    <dbReference type="NCBI Taxonomy" id="1797529"/>
    <lineage>
        <taxon>Bacteria</taxon>
        <taxon>Candidatus Brenneribacteriota</taxon>
    </lineage>
</organism>
<feature type="binding site" evidence="4">
    <location>
        <position position="166"/>
    </location>
    <ligand>
        <name>GTP</name>
        <dbReference type="ChEBI" id="CHEBI:37565"/>
    </ligand>
</feature>
<dbReference type="Gene3D" id="3.40.50.1440">
    <property type="entry name" value="Tubulin/FtsZ, GTPase domain"/>
    <property type="match status" value="1"/>
</dbReference>
<dbReference type="GO" id="GO:0043093">
    <property type="term" value="P:FtsZ-dependent cytokinesis"/>
    <property type="evidence" value="ECO:0007669"/>
    <property type="project" value="UniProtKB-UniRule"/>
</dbReference>
<dbReference type="SMART" id="SM00865">
    <property type="entry name" value="Tubulin_C"/>
    <property type="match status" value="1"/>
</dbReference>
<comment type="caution">
    <text evidence="9">The sequence shown here is derived from an EMBL/GenBank/DDBJ whole genome shotgun (WGS) entry which is preliminary data.</text>
</comment>
<evidence type="ECO:0000256" key="6">
    <source>
        <dbReference type="SAM" id="MobiDB-lite"/>
    </source>
</evidence>
<dbReference type="FunFam" id="3.40.50.1440:FF:000001">
    <property type="entry name" value="Cell division protein FtsZ"/>
    <property type="match status" value="1"/>
</dbReference>
<keyword evidence="2 4" id="KW-0547">Nucleotide-binding</keyword>
<evidence type="ECO:0000256" key="2">
    <source>
        <dbReference type="ARBA" id="ARBA00022741"/>
    </source>
</evidence>
<dbReference type="PRINTS" id="PR00423">
    <property type="entry name" value="CELLDVISFTSZ"/>
</dbReference>
<evidence type="ECO:0000313" key="10">
    <source>
        <dbReference type="Proteomes" id="UP000178570"/>
    </source>
</evidence>
<dbReference type="HAMAP" id="MF_00909">
    <property type="entry name" value="FtsZ"/>
    <property type="match status" value="1"/>
</dbReference>
<feature type="binding site" evidence="4">
    <location>
        <position position="170"/>
    </location>
    <ligand>
        <name>GTP</name>
        <dbReference type="ChEBI" id="CHEBI:37565"/>
    </ligand>
</feature>
<reference evidence="9 10" key="1">
    <citation type="journal article" date="2016" name="Nat. Commun.">
        <title>Thousands of microbial genomes shed light on interconnected biogeochemical processes in an aquifer system.</title>
        <authorList>
            <person name="Anantharaman K."/>
            <person name="Brown C.T."/>
            <person name="Hug L.A."/>
            <person name="Sharon I."/>
            <person name="Castelle C.J."/>
            <person name="Probst A.J."/>
            <person name="Thomas B.C."/>
            <person name="Singh A."/>
            <person name="Wilkins M.J."/>
            <person name="Karaoz U."/>
            <person name="Brodie E.L."/>
            <person name="Williams K.H."/>
            <person name="Hubbard S.S."/>
            <person name="Banfield J.F."/>
        </authorList>
    </citation>
    <scope>NUCLEOTIDE SEQUENCE [LARGE SCALE GENOMIC DNA]</scope>
</reference>
<dbReference type="InterPro" id="IPR045061">
    <property type="entry name" value="FtsZ/CetZ"/>
</dbReference>
<comment type="function">
    <text evidence="4">Essential cell division protein that forms a contractile ring structure (Z ring) at the future cell division site. The regulation of the ring assembly controls the timing and the location of cell division. One of the functions of the FtsZ ring is to recruit other cell division proteins to the septum to produce a new cell wall between the dividing cells. Binds GTP and shows GTPase activity.</text>
</comment>
<dbReference type="GO" id="GO:0005737">
    <property type="term" value="C:cytoplasm"/>
    <property type="evidence" value="ECO:0007669"/>
    <property type="project" value="UniProtKB-SubCell"/>
</dbReference>
<dbReference type="GO" id="GO:0000917">
    <property type="term" value="P:division septum assembly"/>
    <property type="evidence" value="ECO:0007669"/>
    <property type="project" value="UniProtKB-KW"/>
</dbReference>
<dbReference type="GO" id="GO:0032153">
    <property type="term" value="C:cell division site"/>
    <property type="evidence" value="ECO:0007669"/>
    <property type="project" value="UniProtKB-UniRule"/>
</dbReference>
<feature type="domain" description="Tubulin/FtsZ 2-layer sandwich" evidence="8">
    <location>
        <begin position="235"/>
        <end position="352"/>
    </location>
</feature>
<dbReference type="NCBIfam" id="TIGR00065">
    <property type="entry name" value="ftsZ"/>
    <property type="match status" value="1"/>
</dbReference>
<dbReference type="SMART" id="SM00864">
    <property type="entry name" value="Tubulin"/>
    <property type="match status" value="1"/>
</dbReference>
<keyword evidence="4" id="KW-0963">Cytoplasm</keyword>
<dbReference type="GO" id="GO:0051258">
    <property type="term" value="P:protein polymerization"/>
    <property type="evidence" value="ECO:0007669"/>
    <property type="project" value="UniProtKB-UniRule"/>
</dbReference>
<name>A0A1G1XL29_9BACT</name>
<comment type="subunit">
    <text evidence="4">Homodimer. Polymerizes to form a dynamic ring structure in a strictly GTP-dependent manner. Interacts directly with several other division proteins.</text>
</comment>
<gene>
    <name evidence="4" type="primary">ftsZ</name>
    <name evidence="9" type="ORF">A2570_00385</name>
</gene>
<evidence type="ECO:0000256" key="5">
    <source>
        <dbReference type="NCBIfam" id="TIGR00065"/>
    </source>
</evidence>
<feature type="region of interest" description="Disordered" evidence="6">
    <location>
        <begin position="364"/>
        <end position="398"/>
    </location>
</feature>
<dbReference type="GO" id="GO:0007017">
    <property type="term" value="P:microtubule-based process"/>
    <property type="evidence" value="ECO:0007669"/>
    <property type="project" value="InterPro"/>
</dbReference>
<feature type="domain" description="Tubulin/FtsZ GTPase" evidence="7">
    <location>
        <begin position="41"/>
        <end position="232"/>
    </location>
</feature>
<dbReference type="Pfam" id="PF00091">
    <property type="entry name" value="Tubulin"/>
    <property type="match status" value="1"/>
</dbReference>
<dbReference type="STRING" id="1797529.A2570_00385"/>
<dbReference type="AlphaFoldDB" id="A0A1G1XL29"/>
<sequence length="422" mass="45801">MKKIKKIKSKSRLIKKTAKTRAIRIDANVDFQAKAAFSVPKIKIIGVGGAGGNALSRIESIMPSIETIAFNTDIQDLRGCKAKKKIQIGKEATRGRGSGMDPDLGRHSAEENKEEILKSLEGAEIVFLTCGLGGGTGSGASPVVAECAQSLGAIVVAVVTMPFSFEGKEREQVAYRAHQKLLEKVDALVTVPNDRVFNIIDTNTSLKKAFWQIDEILREGIQAIHDLVVKPGLNNVDFADLKAIIKNSGEALLGIGFGDGKDRAIKAAQKAIQSPLLDITINNAKGVLFNVSAKDDLTMIELQQAAKTITELVSPEAKIIFGTSFDSRLSKGKMKITVVATGFNKDKETHSALPFDYSQSNYSSFDKTQGGQGRSFGYSQDRKSGVEEKDSEISSHAKDVLKEKIKPFESLEDEPAFLRKKK</sequence>
<dbReference type="CDD" id="cd02201">
    <property type="entry name" value="FtsZ_type1"/>
    <property type="match status" value="1"/>
</dbReference>
<keyword evidence="4 9" id="KW-0132">Cell division</keyword>
<keyword evidence="4" id="KW-0131">Cell cycle</keyword>
<dbReference type="InterPro" id="IPR017975">
    <property type="entry name" value="Tubulin_CS"/>
</dbReference>
<evidence type="ECO:0000313" key="9">
    <source>
        <dbReference type="EMBL" id="OGY40855.1"/>
    </source>
</evidence>
<feature type="binding site" evidence="4">
    <location>
        <begin position="49"/>
        <end position="53"/>
    </location>
    <ligand>
        <name>GTP</name>
        <dbReference type="ChEBI" id="CHEBI:37565"/>
    </ligand>
</feature>
<comment type="similarity">
    <text evidence="1 4">Belongs to the FtsZ family.</text>
</comment>
<dbReference type="InterPro" id="IPR008280">
    <property type="entry name" value="Tub_FtsZ_C"/>
</dbReference>
<dbReference type="PROSITE" id="PS00227">
    <property type="entry name" value="TUBULIN"/>
    <property type="match status" value="1"/>
</dbReference>